<keyword evidence="4" id="KW-1185">Reference proteome</keyword>
<evidence type="ECO:0000256" key="1">
    <source>
        <dbReference type="ARBA" id="ARBA00022801"/>
    </source>
</evidence>
<evidence type="ECO:0000256" key="2">
    <source>
        <dbReference type="SAM" id="Phobius"/>
    </source>
</evidence>
<evidence type="ECO:0000313" key="3">
    <source>
        <dbReference type="EMBL" id="RSH81362.1"/>
    </source>
</evidence>
<evidence type="ECO:0000313" key="4">
    <source>
        <dbReference type="Proteomes" id="UP000279259"/>
    </source>
</evidence>
<keyword evidence="1" id="KW-0378">Hydrolase</keyword>
<name>A0A427XR49_9TREE</name>
<comment type="caution">
    <text evidence="3">The sequence shown here is derived from an EMBL/GenBank/DDBJ whole genome shotgun (WGS) entry which is preliminary data.</text>
</comment>
<dbReference type="EMBL" id="RSCD01000031">
    <property type="protein sequence ID" value="RSH81362.1"/>
    <property type="molecule type" value="Genomic_DNA"/>
</dbReference>
<dbReference type="PANTHER" id="PTHR45648:SF22">
    <property type="entry name" value="GDSL LIPASE_ACYLHYDROLASE FAMILY PROTEIN (AFU_ORTHOLOGUE AFUA_4G14700)"/>
    <property type="match status" value="1"/>
</dbReference>
<dbReference type="AlphaFoldDB" id="A0A427XR49"/>
<dbReference type="Gene3D" id="3.40.50.1110">
    <property type="entry name" value="SGNH hydrolase"/>
    <property type="match status" value="1"/>
</dbReference>
<dbReference type="InterPro" id="IPR036514">
    <property type="entry name" value="SGNH_hydro_sf"/>
</dbReference>
<dbReference type="PANTHER" id="PTHR45648">
    <property type="entry name" value="GDSL LIPASE/ACYLHYDROLASE FAMILY PROTEIN (AFU_ORTHOLOGUE AFUA_4G14700)"/>
    <property type="match status" value="1"/>
</dbReference>
<keyword evidence="2" id="KW-0472">Membrane</keyword>
<feature type="transmembrane region" description="Helical" evidence="2">
    <location>
        <begin position="20"/>
        <end position="39"/>
    </location>
</feature>
<sequence length="427" mass="47865">MLSLPQSPNLSQSSKSSRRWLLPLIGVGLFVAVTPLLLLSTTTLPTIVWDKESISVTCEVEQAAKPVSTGGAQHDASVTGQHRGTWEAFAATMPSLRKVQTAELPEEELEDDTNWYLDRIKAGREEFDWPRIKHLFVFGDSMSEHSDAYHRWNENPSSLGLWPHLKWCDFLHMLYRDQKTTSYWSFAWGGAVINGSIVPPSDPNGDLGSQIAKFERAWPAGPTSEHPTWKGNDTLVTLLIGQNDIKALARDFPRDQHESLIRQLVGSMTNTLRHLHSLGVRSFLVMTSPPIELNPEAHLPGHGGYHDRHMTAADAIYINKLIRDAALELERELSDANVMLFDFEAFHRLYTSFPEAFGLTDTERYNMVIHGAKPDMGQMGFVYSDYTGHTSAQTTRIVAAAVNGFLLRRSRSFQASTANVTTLVEEY</sequence>
<gene>
    <name evidence="3" type="ORF">EHS25_006893</name>
</gene>
<dbReference type="GO" id="GO:0016788">
    <property type="term" value="F:hydrolase activity, acting on ester bonds"/>
    <property type="evidence" value="ECO:0007669"/>
    <property type="project" value="InterPro"/>
</dbReference>
<dbReference type="Proteomes" id="UP000279259">
    <property type="component" value="Unassembled WGS sequence"/>
</dbReference>
<reference evidence="3 4" key="1">
    <citation type="submission" date="2018-11" db="EMBL/GenBank/DDBJ databases">
        <title>Genome sequence of Saitozyma podzolica DSM 27192.</title>
        <authorList>
            <person name="Aliyu H."/>
            <person name="Gorte O."/>
            <person name="Ochsenreither K."/>
        </authorList>
    </citation>
    <scope>NUCLEOTIDE SEQUENCE [LARGE SCALE GENOMIC DNA]</scope>
    <source>
        <strain evidence="3 4">DSM 27192</strain>
    </source>
</reference>
<keyword evidence="2" id="KW-0812">Transmembrane</keyword>
<protein>
    <submittedName>
        <fullName evidence="3">Uncharacterized protein</fullName>
    </submittedName>
</protein>
<dbReference type="InterPro" id="IPR001087">
    <property type="entry name" value="GDSL"/>
</dbReference>
<dbReference type="InterPro" id="IPR051058">
    <property type="entry name" value="GDSL_Est/Lipase"/>
</dbReference>
<keyword evidence="2" id="KW-1133">Transmembrane helix</keyword>
<organism evidence="3 4">
    <name type="scientific">Saitozyma podzolica</name>
    <dbReference type="NCBI Taxonomy" id="1890683"/>
    <lineage>
        <taxon>Eukaryota</taxon>
        <taxon>Fungi</taxon>
        <taxon>Dikarya</taxon>
        <taxon>Basidiomycota</taxon>
        <taxon>Agaricomycotina</taxon>
        <taxon>Tremellomycetes</taxon>
        <taxon>Tremellales</taxon>
        <taxon>Trimorphomycetaceae</taxon>
        <taxon>Saitozyma</taxon>
    </lineage>
</organism>
<dbReference type="Pfam" id="PF00657">
    <property type="entry name" value="Lipase_GDSL"/>
    <property type="match status" value="1"/>
</dbReference>
<accession>A0A427XR49</accession>
<dbReference type="SUPFAM" id="SSF52266">
    <property type="entry name" value="SGNH hydrolase"/>
    <property type="match status" value="1"/>
</dbReference>
<dbReference type="OrthoDB" id="1600564at2759"/>
<proteinExistence type="predicted"/>